<keyword evidence="2" id="KW-0808">Transferase</keyword>
<sequence length="120" mass="12911">MIKNAQTLVAEAKKNIHEITVNEADAALKAADIIIDVREPAEYQAGHVPGAVNIPRGLLEFKLGEIPELNSAQARIVMYCKTDGRCALAAQTLQDMGYQQVQSIAGGINAWIDAGKPIEL</sequence>
<organism evidence="2 3">
    <name type="scientific">Saezia sanguinis</name>
    <dbReference type="NCBI Taxonomy" id="1965230"/>
    <lineage>
        <taxon>Bacteria</taxon>
        <taxon>Pseudomonadati</taxon>
        <taxon>Pseudomonadota</taxon>
        <taxon>Betaproteobacteria</taxon>
        <taxon>Burkholderiales</taxon>
        <taxon>Saeziaceae</taxon>
        <taxon>Saezia</taxon>
    </lineage>
</organism>
<gene>
    <name evidence="2" type="primary">moeZ</name>
    <name evidence="2" type="ORF">CUZ56_01450</name>
</gene>
<name>A0A433SFI0_9BURK</name>
<dbReference type="SMART" id="SM00450">
    <property type="entry name" value="RHOD"/>
    <property type="match status" value="1"/>
</dbReference>
<dbReference type="Gene3D" id="3.40.250.10">
    <property type="entry name" value="Rhodanese-like domain"/>
    <property type="match status" value="1"/>
</dbReference>
<dbReference type="SUPFAM" id="SSF52821">
    <property type="entry name" value="Rhodanese/Cell cycle control phosphatase"/>
    <property type="match status" value="1"/>
</dbReference>
<dbReference type="GO" id="GO:0016779">
    <property type="term" value="F:nucleotidyltransferase activity"/>
    <property type="evidence" value="ECO:0007669"/>
    <property type="project" value="UniProtKB-KW"/>
</dbReference>
<dbReference type="Pfam" id="PF00581">
    <property type="entry name" value="Rhodanese"/>
    <property type="match status" value="1"/>
</dbReference>
<evidence type="ECO:0000313" key="2">
    <source>
        <dbReference type="EMBL" id="RUS67503.1"/>
    </source>
</evidence>
<dbReference type="InterPro" id="IPR036873">
    <property type="entry name" value="Rhodanese-like_dom_sf"/>
</dbReference>
<dbReference type="PROSITE" id="PS50206">
    <property type="entry name" value="RHODANESE_3"/>
    <property type="match status" value="1"/>
</dbReference>
<feature type="domain" description="Rhodanese" evidence="1">
    <location>
        <begin position="28"/>
        <end position="120"/>
    </location>
</feature>
<keyword evidence="2" id="KW-0548">Nucleotidyltransferase</keyword>
<evidence type="ECO:0000313" key="3">
    <source>
        <dbReference type="Proteomes" id="UP000286947"/>
    </source>
</evidence>
<dbReference type="EMBL" id="PQSP01000002">
    <property type="protein sequence ID" value="RUS67503.1"/>
    <property type="molecule type" value="Genomic_DNA"/>
</dbReference>
<proteinExistence type="predicted"/>
<dbReference type="PROSITE" id="PS00380">
    <property type="entry name" value="RHODANESE_1"/>
    <property type="match status" value="1"/>
</dbReference>
<dbReference type="RefSeq" id="WP_338056653.1">
    <property type="nucleotide sequence ID" value="NZ_CAWUGC010000001.1"/>
</dbReference>
<dbReference type="InterPro" id="IPR001307">
    <property type="entry name" value="Thiosulphate_STrfase_CS"/>
</dbReference>
<keyword evidence="3" id="KW-1185">Reference proteome</keyword>
<dbReference type="GO" id="GO:0004792">
    <property type="term" value="F:thiosulfate-cyanide sulfurtransferase activity"/>
    <property type="evidence" value="ECO:0007669"/>
    <property type="project" value="InterPro"/>
</dbReference>
<protein>
    <submittedName>
        <fullName evidence="2">Putative adenylyltransferase/sulfurtransferase MoeZ</fullName>
    </submittedName>
</protein>
<dbReference type="InterPro" id="IPR001763">
    <property type="entry name" value="Rhodanese-like_dom"/>
</dbReference>
<dbReference type="AlphaFoldDB" id="A0A433SFI0"/>
<dbReference type="PANTHER" id="PTHR44086:SF13">
    <property type="entry name" value="THIOSULFATE SULFURTRANSFERASE PSPE"/>
    <property type="match status" value="1"/>
</dbReference>
<comment type="caution">
    <text evidence="2">The sequence shown here is derived from an EMBL/GenBank/DDBJ whole genome shotgun (WGS) entry which is preliminary data.</text>
</comment>
<dbReference type="Proteomes" id="UP000286947">
    <property type="component" value="Unassembled WGS sequence"/>
</dbReference>
<accession>A0A433SFI0</accession>
<reference evidence="2 3" key="1">
    <citation type="submission" date="2018-01" db="EMBL/GenBank/DDBJ databases">
        <title>Saezia sanguinis gen. nov., sp. nov., in the order Burkholderiales isolated from human blood.</title>
        <authorList>
            <person name="Medina-Pascual M.J."/>
            <person name="Valdezate S."/>
            <person name="Monzon S."/>
            <person name="Cuesta I."/>
            <person name="Carrasco G."/>
            <person name="Villalon P."/>
            <person name="Saez-Nieto J.A."/>
        </authorList>
    </citation>
    <scope>NUCLEOTIDE SEQUENCE [LARGE SCALE GENOMIC DNA]</scope>
    <source>
        <strain evidence="2 3">CNM695-12</strain>
    </source>
</reference>
<evidence type="ECO:0000259" key="1">
    <source>
        <dbReference type="PROSITE" id="PS50206"/>
    </source>
</evidence>
<dbReference type="PANTHER" id="PTHR44086">
    <property type="entry name" value="THIOSULFATE SULFURTRANSFERASE RDL2, MITOCHONDRIAL-RELATED"/>
    <property type="match status" value="1"/>
</dbReference>